<feature type="transmembrane region" description="Helical" evidence="1">
    <location>
        <begin position="90"/>
        <end position="107"/>
    </location>
</feature>
<gene>
    <name evidence="2" type="ORF">KMW28_09620</name>
</gene>
<feature type="transmembrane region" description="Helical" evidence="1">
    <location>
        <begin position="66"/>
        <end position="84"/>
    </location>
</feature>
<organism evidence="2 3">
    <name type="scientific">Flammeovirga yaeyamensis</name>
    <dbReference type="NCBI Taxonomy" id="367791"/>
    <lineage>
        <taxon>Bacteria</taxon>
        <taxon>Pseudomonadati</taxon>
        <taxon>Bacteroidota</taxon>
        <taxon>Cytophagia</taxon>
        <taxon>Cytophagales</taxon>
        <taxon>Flammeovirgaceae</taxon>
        <taxon>Flammeovirga</taxon>
    </lineage>
</organism>
<protein>
    <submittedName>
        <fullName evidence="2">Uncharacterized protein</fullName>
    </submittedName>
</protein>
<proteinExistence type="predicted"/>
<dbReference type="KEGG" id="fya:KMW28_09620"/>
<keyword evidence="3" id="KW-1185">Reference proteome</keyword>
<evidence type="ECO:0000313" key="3">
    <source>
        <dbReference type="Proteomes" id="UP000678679"/>
    </source>
</evidence>
<sequence length="180" mass="20349">MEQAITDQVICRNCKTPHRYDIENCTVCDFPIYGTDKEQSVFIAKQITQKADVKDSFRKMQLSRNLLFGIGAFNICMALFSLIIEKSFGIELFFGIALGGLFIFFSLLTKKNPLFATGGPIVLYLIYIVALTTIDSRYLTDGVIFKIAFFMILGYGFFSTIKANSILKKNPYLVSLIDKK</sequence>
<dbReference type="Proteomes" id="UP000678679">
    <property type="component" value="Chromosome 1"/>
</dbReference>
<dbReference type="AlphaFoldDB" id="A0AAX1N8N3"/>
<accession>A0AAX1N8N3</accession>
<keyword evidence="1" id="KW-0472">Membrane</keyword>
<dbReference type="EMBL" id="CP076132">
    <property type="protein sequence ID" value="QWG03814.1"/>
    <property type="molecule type" value="Genomic_DNA"/>
</dbReference>
<evidence type="ECO:0000256" key="1">
    <source>
        <dbReference type="SAM" id="Phobius"/>
    </source>
</evidence>
<feature type="transmembrane region" description="Helical" evidence="1">
    <location>
        <begin position="114"/>
        <end position="131"/>
    </location>
</feature>
<feature type="transmembrane region" description="Helical" evidence="1">
    <location>
        <begin position="143"/>
        <end position="161"/>
    </location>
</feature>
<reference evidence="2 3" key="1">
    <citation type="submission" date="2021-05" db="EMBL/GenBank/DDBJ databases">
        <title>Comparative genomic studies on the polysaccharide-degrading batcterial strains of the Flammeovirga genus.</title>
        <authorList>
            <person name="Zewei F."/>
            <person name="Zheng Z."/>
            <person name="Yu L."/>
            <person name="Ruyue G."/>
            <person name="Yanhong M."/>
            <person name="Yuanyuan C."/>
            <person name="Jingyan G."/>
            <person name="Wenjun H."/>
        </authorList>
    </citation>
    <scope>NUCLEOTIDE SEQUENCE [LARGE SCALE GENOMIC DNA]</scope>
    <source>
        <strain evidence="2 3">NBRC:100898</strain>
    </source>
</reference>
<keyword evidence="1" id="KW-1133">Transmembrane helix</keyword>
<name>A0AAX1N8N3_9BACT</name>
<keyword evidence="1" id="KW-0812">Transmembrane</keyword>
<dbReference type="RefSeq" id="WP_169665340.1">
    <property type="nucleotide sequence ID" value="NZ_CP076132.1"/>
</dbReference>
<evidence type="ECO:0000313" key="2">
    <source>
        <dbReference type="EMBL" id="QWG03814.1"/>
    </source>
</evidence>